<keyword evidence="6" id="KW-0677">Repeat</keyword>
<evidence type="ECO:0000256" key="18">
    <source>
        <dbReference type="ARBA" id="ARBA00082436"/>
    </source>
</evidence>
<evidence type="ECO:0000256" key="4">
    <source>
        <dbReference type="ARBA" id="ARBA00022490"/>
    </source>
</evidence>
<dbReference type="GO" id="GO:0005524">
    <property type="term" value="F:ATP binding"/>
    <property type="evidence" value="ECO:0007669"/>
    <property type="project" value="UniProtKB-KW"/>
</dbReference>
<reference evidence="22" key="1">
    <citation type="submission" date="2025-08" db="UniProtKB">
        <authorList>
            <consortium name="RefSeq"/>
        </authorList>
    </citation>
    <scope>IDENTIFICATION</scope>
</reference>
<keyword evidence="4" id="KW-0963">Cytoplasm</keyword>
<dbReference type="Pfam" id="PF17862">
    <property type="entry name" value="AAA_lid_3"/>
    <property type="match status" value="2"/>
</dbReference>
<dbReference type="FunFam" id="3.40.50.300:FF:001081">
    <property type="entry name" value="Spermatogenesis-associated protein 5-like protein 1"/>
    <property type="match status" value="1"/>
</dbReference>
<dbReference type="GO" id="GO:0005819">
    <property type="term" value="C:spindle"/>
    <property type="evidence" value="ECO:0007669"/>
    <property type="project" value="UniProtKB-SubCell"/>
</dbReference>
<evidence type="ECO:0000256" key="19">
    <source>
        <dbReference type="ARBA" id="ARBA00084032"/>
    </source>
</evidence>
<dbReference type="GO" id="GO:0031593">
    <property type="term" value="F:polyubiquitin modification-dependent protein binding"/>
    <property type="evidence" value="ECO:0007669"/>
    <property type="project" value="TreeGrafter"/>
</dbReference>
<gene>
    <name evidence="22" type="primary">spata5l1</name>
</gene>
<evidence type="ECO:0000256" key="5">
    <source>
        <dbReference type="ARBA" id="ARBA00022517"/>
    </source>
</evidence>
<dbReference type="CDD" id="cd19503">
    <property type="entry name" value="RecA-like_CDC48_NLV2_r1-like"/>
    <property type="match status" value="1"/>
</dbReference>
<dbReference type="RefSeq" id="XP_042560893.1">
    <property type="nucleotide sequence ID" value="XM_042704959.1"/>
</dbReference>
<evidence type="ECO:0000256" key="11">
    <source>
        <dbReference type="ARBA" id="ARBA00023212"/>
    </source>
</evidence>
<feature type="domain" description="AAA+ ATPase" evidence="20">
    <location>
        <begin position="228"/>
        <end position="367"/>
    </location>
</feature>
<comment type="subcellular location">
    <subcellularLocation>
        <location evidence="2">Cytoplasm</location>
        <location evidence="2">Cytoskeleton</location>
        <location evidence="2">Spindle</location>
    </subcellularLocation>
    <subcellularLocation>
        <location evidence="1">Nucleus</location>
    </subcellularLocation>
</comment>
<evidence type="ECO:0000256" key="13">
    <source>
        <dbReference type="ARBA" id="ARBA00053521"/>
    </source>
</evidence>
<keyword evidence="5" id="KW-0690">Ribosome biogenesis</keyword>
<evidence type="ECO:0000256" key="6">
    <source>
        <dbReference type="ARBA" id="ARBA00022737"/>
    </source>
</evidence>
<dbReference type="InterPro" id="IPR003593">
    <property type="entry name" value="AAA+_ATPase"/>
</dbReference>
<dbReference type="GO" id="GO:0016887">
    <property type="term" value="F:ATP hydrolysis activity"/>
    <property type="evidence" value="ECO:0007669"/>
    <property type="project" value="InterPro"/>
</dbReference>
<dbReference type="PROSITE" id="PS00674">
    <property type="entry name" value="AAA"/>
    <property type="match status" value="1"/>
</dbReference>
<proteinExistence type="inferred from homology"/>
<keyword evidence="21" id="KW-1185">Reference proteome</keyword>
<dbReference type="PANTHER" id="PTHR23077:SF194">
    <property type="entry name" value="ATPASE FAMILY GENE 2 PROTEIN HOMOLOG B"/>
    <property type="match status" value="1"/>
</dbReference>
<evidence type="ECO:0000256" key="14">
    <source>
        <dbReference type="ARBA" id="ARBA00061477"/>
    </source>
</evidence>
<keyword evidence="8" id="KW-0378">Hydrolase</keyword>
<evidence type="ECO:0000256" key="17">
    <source>
        <dbReference type="ARBA" id="ARBA00075287"/>
    </source>
</evidence>
<evidence type="ECO:0000256" key="1">
    <source>
        <dbReference type="ARBA" id="ARBA00004123"/>
    </source>
</evidence>
<comment type="similarity">
    <text evidence="14">Belongs to the AAA ATPase family. AFG2 subfamily.</text>
</comment>
<dbReference type="GO" id="GO:0030970">
    <property type="term" value="P:retrograde protein transport, ER to cytosol"/>
    <property type="evidence" value="ECO:0007669"/>
    <property type="project" value="TreeGrafter"/>
</dbReference>
<dbReference type="KEGG" id="char:122130279"/>
<keyword evidence="7" id="KW-0547">Nucleotide-binding</keyword>
<dbReference type="GO" id="GO:0034098">
    <property type="term" value="C:VCP-NPL4-UFD1 AAA ATPase complex"/>
    <property type="evidence" value="ECO:0007669"/>
    <property type="project" value="TreeGrafter"/>
</dbReference>
<dbReference type="OrthoDB" id="27435at2759"/>
<dbReference type="GO" id="GO:0097352">
    <property type="term" value="P:autophagosome maturation"/>
    <property type="evidence" value="ECO:0007669"/>
    <property type="project" value="TreeGrafter"/>
</dbReference>
<sequence>MMSMKELQLLPCDPQDKNTQRCRIGPGLMASLRLTIGTPVLISTPGGACLCTAWPRSDLAEGYFQFDTRCATPNFSRSIYKSLPFNCEDIRPLNCPKLKRVKVNVVVKSMKFKKMMPSHLISENVKEILSGMYVHEKHIITISSFATEMTCIHIENANSGSTKAGLVTEKTFLEIAAVITLAEHRRRTAEELPRISMGGMEDIYASLKELINLPLFYPNTLRKLGVSCPRGVLLVGPPGVGKSMLVRSLVNEVGATLITINGPVILGSRPGESEENLRAMFQQAQAASEEGRCVLFIDEIDSLCPKRAGSSSAPENRVVAQLLTLMDGIASKDHFVIIGATNQPDTLDPALRRPGRFDREVIIGVPTLRQRKSILECVSDKMPLSSSVDFTALAEVTTGYVGADLSALCREAALEAILHSPEGSEEKSIGMHHFHEALKRVQPSCLRSSIGLTDYKPISWEQIGGLDDVKLKLKQSIEWPMKYPESFIRLGLSRPKGILLYGPPGCAKTTLVKAVATSSHCAFLSVSGADLFSPFVGDSEKALAQLFRQARACAPSIVFLDEVDTILGSRGGARAAHSVQAQVLSVLLNELDGVGLKTAERRSTQKKLCESEGHPESQQEQQMEFHEVCNKDVMIVAATNRPDALDSALMRPGRLDQIIYVPPPDYEARLAILRLCTERMPLDSDVSLEELATQTSLFSGADLENLCKEAALLTLHEESMEASRIQQKYFIKALQNVKPSLNVQEIENYQHLFT</sequence>
<evidence type="ECO:0000256" key="10">
    <source>
        <dbReference type="ARBA" id="ARBA00022990"/>
    </source>
</evidence>
<evidence type="ECO:0000256" key="16">
    <source>
        <dbReference type="ARBA" id="ARBA00073855"/>
    </source>
</evidence>
<organism evidence="21 22">
    <name type="scientific">Clupea harengus</name>
    <name type="common">Atlantic herring</name>
    <dbReference type="NCBI Taxonomy" id="7950"/>
    <lineage>
        <taxon>Eukaryota</taxon>
        <taxon>Metazoa</taxon>
        <taxon>Chordata</taxon>
        <taxon>Craniata</taxon>
        <taxon>Vertebrata</taxon>
        <taxon>Euteleostomi</taxon>
        <taxon>Actinopterygii</taxon>
        <taxon>Neopterygii</taxon>
        <taxon>Teleostei</taxon>
        <taxon>Clupei</taxon>
        <taxon>Clupeiformes</taxon>
        <taxon>Clupeoidei</taxon>
        <taxon>Clupeidae</taxon>
        <taxon>Clupea</taxon>
    </lineage>
</organism>
<dbReference type="Proteomes" id="UP000515152">
    <property type="component" value="Unplaced"/>
</dbReference>
<dbReference type="Pfam" id="PF00004">
    <property type="entry name" value="AAA"/>
    <property type="match status" value="2"/>
</dbReference>
<dbReference type="FunFam" id="1.10.8.60:FF:000038">
    <property type="entry name" value="spermatogenesis-associated protein 5-like protein 1"/>
    <property type="match status" value="1"/>
</dbReference>
<dbReference type="GO" id="GO:0005829">
    <property type="term" value="C:cytosol"/>
    <property type="evidence" value="ECO:0007669"/>
    <property type="project" value="TreeGrafter"/>
</dbReference>
<dbReference type="FunFam" id="3.40.50.300:FF:001161">
    <property type="entry name" value="spermatogenesis-associated protein 5-like protein 1"/>
    <property type="match status" value="1"/>
</dbReference>
<dbReference type="SMART" id="SM00382">
    <property type="entry name" value="AAA"/>
    <property type="match status" value="2"/>
</dbReference>
<comment type="function">
    <text evidence="13">ATP-dependent chaperone part of the 55LCC heterohexameric ATPase complex which is chromatin-associated and promotes replisome proteostasis to maintain replication fork progression and genome stability. Required for replication fork progression, sister chromatid cohesion, and chromosome stability. The ATPase activity is specifically enhanced by replication fork DNA and is coupled to cysteine protease-dependent cleavage of replisome substrates in response to replication fork damage. Uses ATPase activity to process replisome substrates in S-phase, facilitating their proteolytic turnover from chromatin to ensure DNA replication and mitotic fidelity. Plays an essential role in the cytoplasmic maturation steps of pre-60S ribosomal particles by promoting the release of shuttling protein RSL24D1/RLP24 from the pre-ribosomal particles.</text>
</comment>
<dbReference type="InterPro" id="IPR003960">
    <property type="entry name" value="ATPase_AAA_CS"/>
</dbReference>
<evidence type="ECO:0000256" key="9">
    <source>
        <dbReference type="ARBA" id="ARBA00022840"/>
    </source>
</evidence>
<evidence type="ECO:0000256" key="2">
    <source>
        <dbReference type="ARBA" id="ARBA00004186"/>
    </source>
</evidence>
<evidence type="ECO:0000256" key="3">
    <source>
        <dbReference type="ARBA" id="ARBA00012554"/>
    </source>
</evidence>
<dbReference type="GO" id="GO:0005634">
    <property type="term" value="C:nucleus"/>
    <property type="evidence" value="ECO:0007669"/>
    <property type="project" value="UniProtKB-SubCell"/>
</dbReference>
<keyword evidence="10" id="KW-0007">Acetylation</keyword>
<dbReference type="AlphaFoldDB" id="A0A8M1KF19"/>
<evidence type="ECO:0000256" key="12">
    <source>
        <dbReference type="ARBA" id="ARBA00023242"/>
    </source>
</evidence>
<keyword evidence="9" id="KW-0067">ATP-binding</keyword>
<dbReference type="GeneID" id="122130279"/>
<protein>
    <recommendedName>
        <fullName evidence="16">ATPase family gene 2 protein homolog B</fullName>
        <ecNumber evidence="3">3.6.4.10</ecNumber>
    </recommendedName>
    <alternativeName>
        <fullName evidence="18">AFG2 AAA ATPase homolog B</fullName>
    </alternativeName>
    <alternativeName>
        <fullName evidence="17">Ribosome biogenesis protein SPATA5L1</fullName>
    </alternativeName>
    <alternativeName>
        <fullName evidence="19">Spermatogenesis-associated protein 5-like protein 1</fullName>
    </alternativeName>
</protein>
<keyword evidence="12" id="KW-0539">Nucleus</keyword>
<dbReference type="EC" id="3.6.4.10" evidence="3"/>
<comment type="subunit">
    <text evidence="15">Part of the 55LCC heterohexameric ATPase complex composed at least of AIRIM, AFG2A, AFG2B and CINP. Associates with pre-60S ribosomal particles.</text>
</comment>
<dbReference type="InterPro" id="IPR050168">
    <property type="entry name" value="AAA_ATPase_domain"/>
</dbReference>
<dbReference type="InterPro" id="IPR003959">
    <property type="entry name" value="ATPase_AAA_core"/>
</dbReference>
<evidence type="ECO:0000256" key="15">
    <source>
        <dbReference type="ARBA" id="ARBA00065200"/>
    </source>
</evidence>
<dbReference type="InterPro" id="IPR041569">
    <property type="entry name" value="AAA_lid_3"/>
</dbReference>
<evidence type="ECO:0000313" key="21">
    <source>
        <dbReference type="Proteomes" id="UP000515152"/>
    </source>
</evidence>
<keyword evidence="11" id="KW-0206">Cytoskeleton</keyword>
<dbReference type="GO" id="GO:0051228">
    <property type="term" value="P:mitotic spindle disassembly"/>
    <property type="evidence" value="ECO:0007669"/>
    <property type="project" value="TreeGrafter"/>
</dbReference>
<name>A0A8M1KF19_CLUHA</name>
<evidence type="ECO:0000256" key="7">
    <source>
        <dbReference type="ARBA" id="ARBA00022741"/>
    </source>
</evidence>
<dbReference type="GO" id="GO:0042254">
    <property type="term" value="P:ribosome biogenesis"/>
    <property type="evidence" value="ECO:0007669"/>
    <property type="project" value="UniProtKB-KW"/>
</dbReference>
<evidence type="ECO:0000256" key="8">
    <source>
        <dbReference type="ARBA" id="ARBA00022801"/>
    </source>
</evidence>
<dbReference type="CTD" id="79029"/>
<feature type="domain" description="AAA+ ATPase" evidence="20">
    <location>
        <begin position="494"/>
        <end position="665"/>
    </location>
</feature>
<evidence type="ECO:0000313" key="22">
    <source>
        <dbReference type="RefSeq" id="XP_042560893.1"/>
    </source>
</evidence>
<dbReference type="PANTHER" id="PTHR23077">
    <property type="entry name" value="AAA-FAMILY ATPASE"/>
    <property type="match status" value="1"/>
</dbReference>
<evidence type="ECO:0000259" key="20">
    <source>
        <dbReference type="SMART" id="SM00382"/>
    </source>
</evidence>
<accession>A0A8M1KF19</accession>
<dbReference type="FunFam" id="1.10.8.60:FF:000075">
    <property type="entry name" value="Spermatogenesis-associated protein 5-like protein 1"/>
    <property type="match status" value="1"/>
</dbReference>